<dbReference type="Proteomes" id="UP000199668">
    <property type="component" value="Unassembled WGS sequence"/>
</dbReference>
<dbReference type="Pfam" id="PF08141">
    <property type="entry name" value="SspH"/>
    <property type="match status" value="1"/>
</dbReference>
<organism evidence="5 6">
    <name type="scientific">Salibacterium qingdaonense</name>
    <dbReference type="NCBI Taxonomy" id="266892"/>
    <lineage>
        <taxon>Bacteria</taxon>
        <taxon>Bacillati</taxon>
        <taxon>Bacillota</taxon>
        <taxon>Bacilli</taxon>
        <taxon>Bacillales</taxon>
        <taxon>Bacillaceae</taxon>
    </lineage>
</organism>
<dbReference type="STRING" id="266892.SAMN04488054_11177"/>
<accession>A0A1I4MFQ8</accession>
<keyword evidence="3 4" id="KW-0749">Sporulation</keyword>
<dbReference type="OrthoDB" id="1683648at2"/>
<dbReference type="EMBL" id="FOTY01000011">
    <property type="protein sequence ID" value="SFM01863.1"/>
    <property type="molecule type" value="Genomic_DNA"/>
</dbReference>
<evidence type="ECO:0000313" key="5">
    <source>
        <dbReference type="EMBL" id="SFM01863.1"/>
    </source>
</evidence>
<dbReference type="HAMAP" id="MF_00667">
    <property type="entry name" value="SspH"/>
    <property type="match status" value="1"/>
</dbReference>
<dbReference type="InterPro" id="IPR012610">
    <property type="entry name" value="SASP_SspH"/>
</dbReference>
<comment type="induction">
    <text evidence="4">Expressed only in the forespore compartment of sporulating cells.</text>
</comment>
<evidence type="ECO:0000313" key="6">
    <source>
        <dbReference type="Proteomes" id="UP000199668"/>
    </source>
</evidence>
<comment type="similarity">
    <text evidence="2 4">Belongs to the SspH family.</text>
</comment>
<gene>
    <name evidence="4" type="primary">sspH</name>
    <name evidence="5" type="ORF">SAMN04488054_11177</name>
</gene>
<protein>
    <recommendedName>
        <fullName evidence="4">Small, acid-soluble spore protein H</fullName>
        <shortName evidence="4">SASP H</shortName>
    </recommendedName>
</protein>
<dbReference type="RefSeq" id="WP_090926947.1">
    <property type="nucleotide sequence ID" value="NZ_FOTY01000011.1"/>
</dbReference>
<proteinExistence type="evidence at transcript level"/>
<comment type="subcellular location">
    <subcellularLocation>
        <location evidence="1 4">Spore core</location>
    </subcellularLocation>
</comment>
<evidence type="ECO:0000256" key="4">
    <source>
        <dbReference type="HAMAP-Rule" id="MF_00667"/>
    </source>
</evidence>
<dbReference type="NCBIfam" id="TIGR02861">
    <property type="entry name" value="SASP_H"/>
    <property type="match status" value="1"/>
</dbReference>
<evidence type="ECO:0000256" key="1">
    <source>
        <dbReference type="ARBA" id="ARBA00004288"/>
    </source>
</evidence>
<reference evidence="5 6" key="1">
    <citation type="submission" date="2016-10" db="EMBL/GenBank/DDBJ databases">
        <authorList>
            <person name="de Groot N.N."/>
        </authorList>
    </citation>
    <scope>NUCLEOTIDE SEQUENCE [LARGE SCALE GENOMIC DNA]</scope>
    <source>
        <strain evidence="5 6">CGMCC 1.6134</strain>
    </source>
</reference>
<evidence type="ECO:0000256" key="3">
    <source>
        <dbReference type="ARBA" id="ARBA00022969"/>
    </source>
</evidence>
<evidence type="ECO:0000256" key="2">
    <source>
        <dbReference type="ARBA" id="ARBA00006573"/>
    </source>
</evidence>
<dbReference type="GO" id="GO:0030436">
    <property type="term" value="P:asexual sporulation"/>
    <property type="evidence" value="ECO:0007669"/>
    <property type="project" value="UniProtKB-UniRule"/>
</dbReference>
<dbReference type="AlphaFoldDB" id="A0A1I4MFQ8"/>
<name>A0A1I4MFQ8_9BACI</name>
<dbReference type="GO" id="GO:0042601">
    <property type="term" value="C:endospore-forming forespore"/>
    <property type="evidence" value="ECO:0007669"/>
    <property type="project" value="InterPro"/>
</dbReference>
<dbReference type="GO" id="GO:0030435">
    <property type="term" value="P:sporulation resulting in formation of a cellular spore"/>
    <property type="evidence" value="ECO:0007669"/>
    <property type="project" value="UniProtKB-KW"/>
</dbReference>
<sequence length="59" mass="6760">MDELRTRDIADSPVMADVTYDGTPVYIQHVDEDSQTARIYSLEYPDEELTVSLGQLMEH</sequence>
<keyword evidence="6" id="KW-1185">Reference proteome</keyword>